<feature type="chain" id="PRO_5046987556" evidence="1">
    <location>
        <begin position="21"/>
        <end position="142"/>
    </location>
</feature>
<evidence type="ECO:0000256" key="1">
    <source>
        <dbReference type="SAM" id="SignalP"/>
    </source>
</evidence>
<dbReference type="EMBL" id="JBHMEZ010000001">
    <property type="protein sequence ID" value="MFB9051741.1"/>
    <property type="molecule type" value="Genomic_DNA"/>
</dbReference>
<reference evidence="2 3" key="1">
    <citation type="submission" date="2024-09" db="EMBL/GenBank/DDBJ databases">
        <authorList>
            <person name="Sun Q."/>
            <person name="Mori K."/>
        </authorList>
    </citation>
    <scope>NUCLEOTIDE SEQUENCE [LARGE SCALE GENOMIC DNA]</scope>
    <source>
        <strain evidence="2 3">CECT 8286</strain>
    </source>
</reference>
<name>A0ABV5EX35_9FLAO</name>
<keyword evidence="3" id="KW-1185">Reference proteome</keyword>
<dbReference type="RefSeq" id="WP_382380448.1">
    <property type="nucleotide sequence ID" value="NZ_JBHMEZ010000001.1"/>
</dbReference>
<dbReference type="Proteomes" id="UP001589605">
    <property type="component" value="Unassembled WGS sequence"/>
</dbReference>
<accession>A0ABV5EX35</accession>
<organism evidence="2 3">
    <name type="scientific">Formosa undariae</name>
    <dbReference type="NCBI Taxonomy" id="1325436"/>
    <lineage>
        <taxon>Bacteria</taxon>
        <taxon>Pseudomonadati</taxon>
        <taxon>Bacteroidota</taxon>
        <taxon>Flavobacteriia</taxon>
        <taxon>Flavobacteriales</taxon>
        <taxon>Flavobacteriaceae</taxon>
        <taxon>Formosa</taxon>
    </lineage>
</organism>
<dbReference type="PROSITE" id="PS51257">
    <property type="entry name" value="PROKAR_LIPOPROTEIN"/>
    <property type="match status" value="1"/>
</dbReference>
<comment type="caution">
    <text evidence="2">The sequence shown here is derived from an EMBL/GenBank/DDBJ whole genome shotgun (WGS) entry which is preliminary data.</text>
</comment>
<feature type="signal peptide" evidence="1">
    <location>
        <begin position="1"/>
        <end position="20"/>
    </location>
</feature>
<protein>
    <submittedName>
        <fullName evidence="2">Uncharacterized protein</fullName>
    </submittedName>
</protein>
<keyword evidence="1" id="KW-0732">Signal</keyword>
<sequence>MKAILIVLVLFLVGCSAVKSQTQNDNSMYFFFDSSKKEEMVKYHSYPDGPIRYLYKIENVNNIIFTTKNDITVKNYPERVKLTLKDTSNLKMKDYKWLKAYMSNWRNKAKLRHSGDDMFIIEKDTIDSNLYLINVIYIEETP</sequence>
<evidence type="ECO:0000313" key="3">
    <source>
        <dbReference type="Proteomes" id="UP001589605"/>
    </source>
</evidence>
<proteinExistence type="predicted"/>
<gene>
    <name evidence="2" type="ORF">ACFFVB_01505</name>
</gene>
<evidence type="ECO:0000313" key="2">
    <source>
        <dbReference type="EMBL" id="MFB9051741.1"/>
    </source>
</evidence>